<dbReference type="InterPro" id="IPR001721">
    <property type="entry name" value="TD_ACT-like"/>
</dbReference>
<protein>
    <recommendedName>
        <fullName evidence="4">ACT domain-containing protein</fullName>
    </recommendedName>
</protein>
<dbReference type="Gene3D" id="3.30.2130.10">
    <property type="entry name" value="VC0802-like"/>
    <property type="match status" value="1"/>
</dbReference>
<feature type="domain" description="ACT" evidence="1">
    <location>
        <begin position="4"/>
        <end position="78"/>
    </location>
</feature>
<dbReference type="InterPro" id="IPR045865">
    <property type="entry name" value="ACT-like_dom_sf"/>
</dbReference>
<organism evidence="3">
    <name type="scientific">marine sediment metagenome</name>
    <dbReference type="NCBI Taxonomy" id="412755"/>
    <lineage>
        <taxon>unclassified sequences</taxon>
        <taxon>metagenomes</taxon>
        <taxon>ecological metagenomes</taxon>
    </lineage>
</organism>
<dbReference type="InterPro" id="IPR045739">
    <property type="entry name" value="ACT_dom_pair"/>
</dbReference>
<accession>X1B744</accession>
<dbReference type="PANTHER" id="PTHR40099:SF1">
    <property type="entry name" value="ACETOLACTATE SYNTHASE, SMALL SUBUNIT"/>
    <property type="match status" value="1"/>
</dbReference>
<dbReference type="SUPFAM" id="SSF55021">
    <property type="entry name" value="ACT-like"/>
    <property type="match status" value="2"/>
</dbReference>
<evidence type="ECO:0000259" key="1">
    <source>
        <dbReference type="PROSITE" id="PS51671"/>
    </source>
</evidence>
<dbReference type="EMBL" id="BART01017383">
    <property type="protein sequence ID" value="GAG77112.1"/>
    <property type="molecule type" value="Genomic_DNA"/>
</dbReference>
<feature type="non-terminal residue" evidence="3">
    <location>
        <position position="100"/>
    </location>
</feature>
<gene>
    <name evidence="3" type="ORF">S01H4_33111</name>
</gene>
<dbReference type="PROSITE" id="PS51672">
    <property type="entry name" value="ACT_LIKE"/>
    <property type="match status" value="1"/>
</dbReference>
<proteinExistence type="predicted"/>
<sequence length="100" mass="11245">MLKQISIFLPNQPGVLAKFTKILMDKQINMRAITVAETADYGILRIVVDKTDKAVEILKKENYLLSLTDVIAVNIPDKPGALHEIAEFLGNNNVNIEYIY</sequence>
<evidence type="ECO:0008006" key="4">
    <source>
        <dbReference type="Google" id="ProtNLM"/>
    </source>
</evidence>
<feature type="domain" description="ACT-like" evidence="2">
    <location>
        <begin position="69"/>
        <end position="100"/>
    </location>
</feature>
<reference evidence="3" key="1">
    <citation type="journal article" date="2014" name="Front. Microbiol.">
        <title>High frequency of phylogenetically diverse reductive dehalogenase-homologous genes in deep subseafloor sedimentary metagenomes.</title>
        <authorList>
            <person name="Kawai M."/>
            <person name="Futagami T."/>
            <person name="Toyoda A."/>
            <person name="Takaki Y."/>
            <person name="Nishi S."/>
            <person name="Hori S."/>
            <person name="Arai W."/>
            <person name="Tsubouchi T."/>
            <person name="Morono Y."/>
            <person name="Uchiyama I."/>
            <person name="Ito T."/>
            <person name="Fujiyama A."/>
            <person name="Inagaki F."/>
            <person name="Takami H."/>
        </authorList>
    </citation>
    <scope>NUCLEOTIDE SEQUENCE</scope>
    <source>
        <strain evidence="3">Expedition CK06-06</strain>
    </source>
</reference>
<evidence type="ECO:0000313" key="3">
    <source>
        <dbReference type="EMBL" id="GAG77112.1"/>
    </source>
</evidence>
<dbReference type="AlphaFoldDB" id="X1B744"/>
<evidence type="ECO:0000259" key="2">
    <source>
        <dbReference type="PROSITE" id="PS51672"/>
    </source>
</evidence>
<comment type="caution">
    <text evidence="3">The sequence shown here is derived from an EMBL/GenBank/DDBJ whole genome shotgun (WGS) entry which is preliminary data.</text>
</comment>
<dbReference type="PROSITE" id="PS51671">
    <property type="entry name" value="ACT"/>
    <property type="match status" value="1"/>
</dbReference>
<name>X1B744_9ZZZZ</name>
<dbReference type="Pfam" id="PF19571">
    <property type="entry name" value="ACT_8"/>
    <property type="match status" value="1"/>
</dbReference>
<dbReference type="PANTHER" id="PTHR40099">
    <property type="entry name" value="ACETOLACTATE SYNTHASE, SMALL SUBUNIT"/>
    <property type="match status" value="1"/>
</dbReference>
<dbReference type="InterPro" id="IPR002912">
    <property type="entry name" value="ACT_dom"/>
</dbReference>